<sequence>MSLIDALDDRALILVLQEYTEDLQDGSTSSGQLTESESREALRELTAGADLDGVLDDEAAALAAARRLLTVALDDSESAAVVVPIIEDPPADDQLAVETAAAGLVVLGALIAWLQTKVDIKIHRKDGKTEFLFHLRKAAADPQTIQDLSNAATQVLTGNGPTQP</sequence>
<proteinExistence type="predicted"/>
<protein>
    <submittedName>
        <fullName evidence="1">Uncharacterized protein</fullName>
    </submittedName>
</protein>
<dbReference type="KEGG" id="saqu:EJC51_05110"/>
<dbReference type="Proteomes" id="UP000280197">
    <property type="component" value="Chromosome"/>
</dbReference>
<reference evidence="1 2" key="1">
    <citation type="submission" date="2018-12" db="EMBL/GenBank/DDBJ databases">
        <authorList>
            <person name="Li K."/>
        </authorList>
    </citation>
    <scope>NUCLEOTIDE SEQUENCE [LARGE SCALE GENOMIC DNA]</scope>
    <source>
        <strain evidence="2">CR22</strain>
    </source>
</reference>
<evidence type="ECO:0000313" key="2">
    <source>
        <dbReference type="Proteomes" id="UP000280197"/>
    </source>
</evidence>
<dbReference type="AlphaFoldDB" id="A0A3Q9BVM3"/>
<accession>A0A3Q9BVM3</accession>
<organism evidence="1 2">
    <name type="scientific">Streptomyces aquilus</name>
    <dbReference type="NCBI Taxonomy" id="2548456"/>
    <lineage>
        <taxon>Bacteria</taxon>
        <taxon>Bacillati</taxon>
        <taxon>Actinomycetota</taxon>
        <taxon>Actinomycetes</taxon>
        <taxon>Kitasatosporales</taxon>
        <taxon>Streptomycetaceae</taxon>
        <taxon>Streptomyces</taxon>
    </lineage>
</organism>
<gene>
    <name evidence="1" type="ORF">EJC51_05110</name>
</gene>
<evidence type="ECO:0000313" key="1">
    <source>
        <dbReference type="EMBL" id="AZP15530.1"/>
    </source>
</evidence>
<keyword evidence="2" id="KW-1185">Reference proteome</keyword>
<dbReference type="EMBL" id="CP034463">
    <property type="protein sequence ID" value="AZP15530.1"/>
    <property type="molecule type" value="Genomic_DNA"/>
</dbReference>
<dbReference type="RefSeq" id="WP_126269909.1">
    <property type="nucleotide sequence ID" value="NZ_CP034463.1"/>
</dbReference>
<name>A0A3Q9BVM3_9ACTN</name>